<dbReference type="SUPFAM" id="SSF48452">
    <property type="entry name" value="TPR-like"/>
    <property type="match status" value="1"/>
</dbReference>
<dbReference type="SUPFAM" id="SSF52540">
    <property type="entry name" value="P-loop containing nucleoside triphosphate hydrolases"/>
    <property type="match status" value="1"/>
</dbReference>
<keyword evidence="3" id="KW-0418">Kinase</keyword>
<name>A0A9N8H8M4_9STRA</name>
<proteinExistence type="predicted"/>
<keyword evidence="1" id="KW-0472">Membrane</keyword>
<dbReference type="InterPro" id="IPR041664">
    <property type="entry name" value="AAA_16"/>
</dbReference>
<dbReference type="Gene3D" id="3.40.50.300">
    <property type="entry name" value="P-loop containing nucleotide triphosphate hydrolases"/>
    <property type="match status" value="1"/>
</dbReference>
<accession>A0A9N8H8M4</accession>
<dbReference type="Pfam" id="PF13191">
    <property type="entry name" value="AAA_16"/>
    <property type="match status" value="1"/>
</dbReference>
<protein>
    <submittedName>
        <fullName evidence="3">Histidine kinase</fullName>
    </submittedName>
</protein>
<keyword evidence="1" id="KW-1133">Transmembrane helix</keyword>
<dbReference type="EMBL" id="CAICTM010000163">
    <property type="protein sequence ID" value="CAB9503395.1"/>
    <property type="molecule type" value="Genomic_DNA"/>
</dbReference>
<evidence type="ECO:0000259" key="2">
    <source>
        <dbReference type="Pfam" id="PF13191"/>
    </source>
</evidence>
<dbReference type="OrthoDB" id="44112at2759"/>
<comment type="caution">
    <text evidence="3">The sequence shown here is derived from an EMBL/GenBank/DDBJ whole genome shotgun (WGS) entry which is preliminary data.</text>
</comment>
<keyword evidence="1" id="KW-0812">Transmembrane</keyword>
<evidence type="ECO:0000256" key="1">
    <source>
        <dbReference type="SAM" id="Phobius"/>
    </source>
</evidence>
<dbReference type="Proteomes" id="UP001153069">
    <property type="component" value="Unassembled WGS sequence"/>
</dbReference>
<organism evidence="3 4">
    <name type="scientific">Seminavis robusta</name>
    <dbReference type="NCBI Taxonomy" id="568900"/>
    <lineage>
        <taxon>Eukaryota</taxon>
        <taxon>Sar</taxon>
        <taxon>Stramenopiles</taxon>
        <taxon>Ochrophyta</taxon>
        <taxon>Bacillariophyta</taxon>
        <taxon>Bacillariophyceae</taxon>
        <taxon>Bacillariophycidae</taxon>
        <taxon>Naviculales</taxon>
        <taxon>Naviculaceae</taxon>
        <taxon>Seminavis</taxon>
    </lineage>
</organism>
<dbReference type="AlphaFoldDB" id="A0A9N8H8M4"/>
<keyword evidence="3" id="KW-0808">Transferase</keyword>
<feature type="domain" description="Orc1-like AAA ATPase" evidence="2">
    <location>
        <begin position="9"/>
        <end position="213"/>
    </location>
</feature>
<sequence>MMRLAFSDKVYGRDIEAQELLKAVERIRSAACPVHSVLVYGASGCGKTRLCDVVKDRCSVSQDIYFIRGKFDQYEDGSVPYSGIAQAVEDLVRILTESATNHNSRSNNDEENDDETIATALREGLAYEGRMLTKLVTGLQDMLGEQQDTDSSSENMSFSSIRMAVALSSFFERFCSPDRPVVLCIDDVQFADPDSLSLLQHLMVSEKLSNLLFLGSIRSDDGNSSSSSDILSTFLDMPNTTPLHLENLSLDKLNLWISELLGATREDTLPLSKVCLRKTLGNPYFTQQFLKVLETKGFLKFDVLTARWRWESSDLVFQTDVAHNVVQALTSRIQTLPASVRRLLQLASCVGFVVDIELLKGLDEMERRHHMLLAEQEKKLLPEEDFMASWKIAEAEGMVELSDTGLACKFSHDRVQQCAYELVPKGKTRELLHLRIGKYIRDKYLGNINSSKNDVYLFRAADQMNRGSGLMVQESERFELIRLNLKASQVARTQSGIEQVATYLQKAIACHEQTDDNSKWEVDYELILEVYSGSAEAEFSSGRFDQASDRIQTVSTMARDPADTIRARIVFTQMAGVQLNFQGALEESQSMLNLLGAKLPAATAFNIISEMRKTQRLLRGKSDAELTSLCKMTNERIRTIMYILYLASIYAFNADFQLAALIYLRMMQLTLQHGLCGWSPYAFVVYGLLLTGKGQYQEAFRLSQIAKQLQQENACFPAFTMMSTIFLWHLKQPFPECLEPSLRAYRVGLETGDIMSGGLSLSTYAVVYLMVGLPLVPLTVDLKRFGAQLRLFRLGLPLAYILPISQLALILTGQTTESMEVTWESIKQNHDCYDDNVSAGSPHQPPDIMLQYLNIFNFYLMKDTNQLEESVKSLLARKTKRLPGDTAVFNFFATFVDGLAGFELCRKRPKKRAYRKLAKSALKWLTFCTKKECVNCLGMLRLLEAEKKTLSSSCSIETGRRLYDEAISQLSRSGFTNLCAIANELAGEFTSSRGDSYWTEQYLANSMGLYAEWGASVKVEHMRSQHGFLKPPTNRRRSVSLRGRQRFEDTTISSSNMTNGVGNRPRAGSSDEMLAIGENEVAECHWSRPGREAT</sequence>
<dbReference type="PANTHER" id="PTHR43642:SF1">
    <property type="entry name" value="HYBRID SIGNAL TRANSDUCTION HISTIDINE KINASE G"/>
    <property type="match status" value="1"/>
</dbReference>
<dbReference type="PANTHER" id="PTHR43642">
    <property type="entry name" value="HYBRID SIGNAL TRANSDUCTION HISTIDINE KINASE G"/>
    <property type="match status" value="1"/>
</dbReference>
<feature type="transmembrane region" description="Helical" evidence="1">
    <location>
        <begin position="642"/>
        <end position="664"/>
    </location>
</feature>
<dbReference type="GO" id="GO:0016301">
    <property type="term" value="F:kinase activity"/>
    <property type="evidence" value="ECO:0007669"/>
    <property type="project" value="UniProtKB-KW"/>
</dbReference>
<evidence type="ECO:0000313" key="3">
    <source>
        <dbReference type="EMBL" id="CAB9503395.1"/>
    </source>
</evidence>
<dbReference type="InterPro" id="IPR011990">
    <property type="entry name" value="TPR-like_helical_dom_sf"/>
</dbReference>
<dbReference type="InterPro" id="IPR027417">
    <property type="entry name" value="P-loop_NTPase"/>
</dbReference>
<feature type="transmembrane region" description="Helical" evidence="1">
    <location>
        <begin position="670"/>
        <end position="692"/>
    </location>
</feature>
<reference evidence="3" key="1">
    <citation type="submission" date="2020-06" db="EMBL/GenBank/DDBJ databases">
        <authorList>
            <consortium name="Plant Systems Biology data submission"/>
        </authorList>
    </citation>
    <scope>NUCLEOTIDE SEQUENCE</scope>
    <source>
        <strain evidence="3">D6</strain>
    </source>
</reference>
<feature type="transmembrane region" description="Helical" evidence="1">
    <location>
        <begin position="792"/>
        <end position="811"/>
    </location>
</feature>
<keyword evidence="4" id="KW-1185">Reference proteome</keyword>
<evidence type="ECO:0000313" key="4">
    <source>
        <dbReference type="Proteomes" id="UP001153069"/>
    </source>
</evidence>
<feature type="transmembrane region" description="Helical" evidence="1">
    <location>
        <begin position="761"/>
        <end position="780"/>
    </location>
</feature>
<dbReference type="InterPro" id="IPR053159">
    <property type="entry name" value="Hybrid_Histidine_Kinase"/>
</dbReference>
<gene>
    <name evidence="3" type="ORF">SEMRO_164_G073590.1</name>
</gene>